<evidence type="ECO:0000313" key="1">
    <source>
        <dbReference type="EMBL" id="KRY04637.1"/>
    </source>
</evidence>
<accession>A0A0V0YWW4</accession>
<gene>
    <name evidence="1" type="ORF">T03_892</name>
</gene>
<proteinExistence type="predicted"/>
<sequence length="47" mass="5435">MIAKWLFKTECKTVKFISPVFRVAVCFEPTKIGVQRKVLHPQADESQ</sequence>
<protein>
    <submittedName>
        <fullName evidence="1">Uncharacterized protein</fullName>
    </submittedName>
</protein>
<comment type="caution">
    <text evidence="1">The sequence shown here is derived from an EMBL/GenBank/DDBJ whole genome shotgun (WGS) entry which is preliminary data.</text>
</comment>
<evidence type="ECO:0000313" key="2">
    <source>
        <dbReference type="Proteomes" id="UP000054653"/>
    </source>
</evidence>
<reference evidence="1 2" key="1">
    <citation type="submission" date="2015-01" db="EMBL/GenBank/DDBJ databases">
        <title>Evolution of Trichinella species and genotypes.</title>
        <authorList>
            <person name="Korhonen P.K."/>
            <person name="Edoardo P."/>
            <person name="Giuseppe L.R."/>
            <person name="Gasser R.B."/>
        </authorList>
    </citation>
    <scope>NUCLEOTIDE SEQUENCE [LARGE SCALE GENOMIC DNA]</scope>
    <source>
        <strain evidence="1">ISS120</strain>
    </source>
</reference>
<dbReference type="STRING" id="45882.A0A0V0YWW4"/>
<organism evidence="1 2">
    <name type="scientific">Trichinella britovi</name>
    <name type="common">Parasitic roundworm</name>
    <dbReference type="NCBI Taxonomy" id="45882"/>
    <lineage>
        <taxon>Eukaryota</taxon>
        <taxon>Metazoa</taxon>
        <taxon>Ecdysozoa</taxon>
        <taxon>Nematoda</taxon>
        <taxon>Enoplea</taxon>
        <taxon>Dorylaimia</taxon>
        <taxon>Trichinellida</taxon>
        <taxon>Trichinellidae</taxon>
        <taxon>Trichinella</taxon>
    </lineage>
</organism>
<dbReference type="Proteomes" id="UP000054653">
    <property type="component" value="Unassembled WGS sequence"/>
</dbReference>
<dbReference type="EMBL" id="JYDI01005514">
    <property type="protein sequence ID" value="KRY04637.1"/>
    <property type="molecule type" value="Genomic_DNA"/>
</dbReference>
<dbReference type="AlphaFoldDB" id="A0A0V0YWW4"/>
<keyword evidence="2" id="KW-1185">Reference proteome</keyword>
<name>A0A0V0YWW4_TRIBR</name>